<proteinExistence type="inferred from homology"/>
<dbReference type="Gene3D" id="2.40.110.10">
    <property type="entry name" value="Butyryl-CoA Dehydrogenase, subunit A, domain 2"/>
    <property type="match status" value="1"/>
</dbReference>
<dbReference type="Gene3D" id="1.10.540.10">
    <property type="entry name" value="Acyl-CoA dehydrogenase/oxidase, N-terminal domain"/>
    <property type="match status" value="1"/>
</dbReference>
<dbReference type="InterPro" id="IPR052166">
    <property type="entry name" value="Diverse_Acyl-CoA_DH"/>
</dbReference>
<dbReference type="InterPro" id="IPR009100">
    <property type="entry name" value="AcylCoA_DH/oxidase_NM_dom_sf"/>
</dbReference>
<dbReference type="OrthoDB" id="9764895at2"/>
<dbReference type="Pfam" id="PF12806">
    <property type="entry name" value="Acyl-CoA_dh_C"/>
    <property type="match status" value="1"/>
</dbReference>
<gene>
    <name evidence="9" type="ORF">FOZ76_09400</name>
</gene>
<evidence type="ECO:0000256" key="3">
    <source>
        <dbReference type="ARBA" id="ARBA00022630"/>
    </source>
</evidence>
<feature type="domain" description="Acyl-CoA dehydrogenase/oxidase C-terminal" evidence="5">
    <location>
        <begin position="285"/>
        <end position="452"/>
    </location>
</feature>
<dbReference type="PROSITE" id="PS00073">
    <property type="entry name" value="ACYL_COA_DH_2"/>
    <property type="match status" value="1"/>
</dbReference>
<comment type="cofactor">
    <cofactor evidence="1">
        <name>FAD</name>
        <dbReference type="ChEBI" id="CHEBI:57692"/>
    </cofactor>
</comment>
<dbReference type="Proteomes" id="UP000318405">
    <property type="component" value="Unassembled WGS sequence"/>
</dbReference>
<dbReference type="InterPro" id="IPR036250">
    <property type="entry name" value="AcylCo_DH-like_C"/>
</dbReference>
<name>A0A556AU20_9BURK</name>
<dbReference type="InterPro" id="IPR009075">
    <property type="entry name" value="AcylCo_DH/oxidase_C"/>
</dbReference>
<dbReference type="PANTHER" id="PTHR42803:SF3">
    <property type="entry name" value="ACYL-COA DEHYDROGENASE-RELATED"/>
    <property type="match status" value="1"/>
</dbReference>
<dbReference type="SUPFAM" id="SSF47203">
    <property type="entry name" value="Acyl-CoA dehydrogenase C-terminal domain-like"/>
    <property type="match status" value="1"/>
</dbReference>
<feature type="domain" description="Acyl-CoA dehydrogenase/oxidase N-terminal" evidence="7">
    <location>
        <begin position="39"/>
        <end position="157"/>
    </location>
</feature>
<dbReference type="GO" id="GO:0050660">
    <property type="term" value="F:flavin adenine dinucleotide binding"/>
    <property type="evidence" value="ECO:0007669"/>
    <property type="project" value="InterPro"/>
</dbReference>
<evidence type="ECO:0000313" key="10">
    <source>
        <dbReference type="Proteomes" id="UP000318405"/>
    </source>
</evidence>
<protein>
    <submittedName>
        <fullName evidence="9">Acyl-CoA dehydrogenase</fullName>
    </submittedName>
</protein>
<comment type="caution">
    <text evidence="9">The sequence shown here is derived from an EMBL/GenBank/DDBJ whole genome shotgun (WGS) entry which is preliminary data.</text>
</comment>
<dbReference type="Gene3D" id="1.20.140.10">
    <property type="entry name" value="Butyryl-CoA Dehydrogenase, subunit A, domain 3"/>
    <property type="match status" value="1"/>
</dbReference>
<organism evidence="9 10">
    <name type="scientific">Verticiella sediminum</name>
    <dbReference type="NCBI Taxonomy" id="1247510"/>
    <lineage>
        <taxon>Bacteria</taxon>
        <taxon>Pseudomonadati</taxon>
        <taxon>Pseudomonadota</taxon>
        <taxon>Betaproteobacteria</taxon>
        <taxon>Burkholderiales</taxon>
        <taxon>Alcaligenaceae</taxon>
        <taxon>Verticiella</taxon>
    </lineage>
</organism>
<comment type="similarity">
    <text evidence="2">Belongs to the acyl-CoA dehydrogenase family.</text>
</comment>
<dbReference type="SUPFAM" id="SSF56645">
    <property type="entry name" value="Acyl-CoA dehydrogenase NM domain-like"/>
    <property type="match status" value="1"/>
</dbReference>
<reference evidence="9 10" key="1">
    <citation type="submission" date="2019-07" db="EMBL/GenBank/DDBJ databases">
        <title>Qingshengfaniella alkalisoli gen. nov., sp. nov., isolated from saline soil.</title>
        <authorList>
            <person name="Xu L."/>
            <person name="Huang X.-X."/>
            <person name="Sun J.-Q."/>
        </authorList>
    </citation>
    <scope>NUCLEOTIDE SEQUENCE [LARGE SCALE GENOMIC DNA]</scope>
    <source>
        <strain evidence="9 10">DSM 27279</strain>
    </source>
</reference>
<evidence type="ECO:0000259" key="5">
    <source>
        <dbReference type="Pfam" id="PF00441"/>
    </source>
</evidence>
<sequence>MMSAQLMDRQDLEFLLFDLLEADKLCERERYAEHSQDTFKAVLDTAERIAASKFAPHAHDADEHEPRFENGKVTMLPQVGEAIRAFADAGFLAAGHDDESGGMQLPVSVAQACMTLFRSANTPTSAYLFLTAANANLIRAHGSPAQKQRFLPALLAGRWLGTMALTEPHAGSSVPDARTTATPVGDGTYRIRGTKIFISGGDHELSENIVHLVLARLPDAPAGARGLSLFIVPKYRVDGEGRVGARNDVALAGLIHKMGYRGTTSTILSFGENDECLGELIGEPNRGLNCMFHMMNEARIGVGLGAAVIGYTGYRHALEYARTRPQGRHPDARDPASPQVSIIEHADVRRMLLTQKAYVEGGLALCLTGARLADDARTAADAAARSDADALLGLLTPVIKSWPSQFCLEANSLAIQVHGGYGYTREYPVERLYRDNRLNPLHEGTHGIQGMDLLGRKAGMDDGRAMRLLDTRIATAVANARASGDAALAQHADALAEEWQQVQQTTAVLLEHLATDRRAGLANASIYLEAFGRAIVAWIWLEQAVAALRARERQRRSADFVAGKLAACAWYYACELPRNAAQHELLRRMDEHALRMQPAWF</sequence>
<dbReference type="Pfam" id="PF00441">
    <property type="entry name" value="Acyl-CoA_dh_1"/>
    <property type="match status" value="1"/>
</dbReference>
<dbReference type="InterPro" id="IPR046373">
    <property type="entry name" value="Acyl-CoA_Oxase/DH_mid-dom_sf"/>
</dbReference>
<evidence type="ECO:0000259" key="8">
    <source>
        <dbReference type="Pfam" id="PF12806"/>
    </source>
</evidence>
<dbReference type="AlphaFoldDB" id="A0A556AU20"/>
<accession>A0A556AU20</accession>
<evidence type="ECO:0000256" key="1">
    <source>
        <dbReference type="ARBA" id="ARBA00001974"/>
    </source>
</evidence>
<keyword evidence="10" id="KW-1185">Reference proteome</keyword>
<dbReference type="InterPro" id="IPR037069">
    <property type="entry name" value="AcylCoA_DH/ox_N_sf"/>
</dbReference>
<evidence type="ECO:0000259" key="7">
    <source>
        <dbReference type="Pfam" id="PF02771"/>
    </source>
</evidence>
<dbReference type="InterPro" id="IPR025878">
    <property type="entry name" value="Acyl-CoA_dh-like_C_dom"/>
</dbReference>
<dbReference type="GO" id="GO:0003995">
    <property type="term" value="F:acyl-CoA dehydrogenase activity"/>
    <property type="evidence" value="ECO:0007669"/>
    <property type="project" value="InterPro"/>
</dbReference>
<dbReference type="Pfam" id="PF02771">
    <property type="entry name" value="Acyl-CoA_dh_N"/>
    <property type="match status" value="1"/>
</dbReference>
<dbReference type="InterPro" id="IPR006091">
    <property type="entry name" value="Acyl-CoA_Oxase/DH_mid-dom"/>
</dbReference>
<dbReference type="Pfam" id="PF02770">
    <property type="entry name" value="Acyl-CoA_dh_M"/>
    <property type="match status" value="1"/>
</dbReference>
<dbReference type="PANTHER" id="PTHR42803">
    <property type="entry name" value="ACYL-COA DEHYDROGENASE"/>
    <property type="match status" value="1"/>
</dbReference>
<evidence type="ECO:0000256" key="2">
    <source>
        <dbReference type="ARBA" id="ARBA00009347"/>
    </source>
</evidence>
<dbReference type="EMBL" id="VLTJ01000016">
    <property type="protein sequence ID" value="TSH96441.1"/>
    <property type="molecule type" value="Genomic_DNA"/>
</dbReference>
<keyword evidence="4" id="KW-0274">FAD</keyword>
<keyword evidence="3" id="KW-0285">Flavoprotein</keyword>
<evidence type="ECO:0000259" key="6">
    <source>
        <dbReference type="Pfam" id="PF02770"/>
    </source>
</evidence>
<feature type="domain" description="Acetyl-CoA dehydrogenase-like C-terminal" evidence="8">
    <location>
        <begin position="473"/>
        <end position="596"/>
    </location>
</feature>
<evidence type="ECO:0000256" key="4">
    <source>
        <dbReference type="ARBA" id="ARBA00022827"/>
    </source>
</evidence>
<dbReference type="InterPro" id="IPR006089">
    <property type="entry name" value="Acyl-CoA_DH_CS"/>
</dbReference>
<dbReference type="InterPro" id="IPR013786">
    <property type="entry name" value="AcylCoA_DH/ox_N"/>
</dbReference>
<feature type="domain" description="Acyl-CoA oxidase/dehydrogenase middle" evidence="6">
    <location>
        <begin position="163"/>
        <end position="268"/>
    </location>
</feature>
<evidence type="ECO:0000313" key="9">
    <source>
        <dbReference type="EMBL" id="TSH96441.1"/>
    </source>
</evidence>